<name>A0A0C5BS54_9ARCH</name>
<dbReference type="KEGG" id="nid:NPIRD3C_1351"/>
<dbReference type="HOGENOM" id="CLU_058359_0_0_2"/>
<dbReference type="AlphaFoldDB" id="A0A0C5BS54"/>
<keyword evidence="2" id="KW-1185">Reference proteome</keyword>
<dbReference type="EMBL" id="CP010868">
    <property type="protein sequence ID" value="AJM92563.1"/>
    <property type="molecule type" value="Genomic_DNA"/>
</dbReference>
<sequence>MVILVRLGTRSPNEFIQLLNQKNESIQKSFLSKISDMTKMIDVKVMLGDSTVSEQKTFDPKLVMDYFQNISKNLKEWSIQDVTISNNEDIRRIFMKFEIMEGNYLISGHISIQFHVLLYYKPVQRVIDCQKELAEIIDMTKNKEQEFSDNSDQFVLDKLKEMGYKDFDHQKLFEVFYENDEFREKIFAEIEKQSGVDFQKLSEKKTKLFNELDSLLVETYQTTPTLIDDSKLVTGEEGCLCTFDLEFVKNNTKEGLFDPRKMSNSTKENIIKRLDEFSDIINS</sequence>
<accession>A0A0C5BS54</accession>
<dbReference type="STRING" id="1582439.NPIRD3C_1351"/>
<protein>
    <submittedName>
        <fullName evidence="1">Uncharacterized protein</fullName>
    </submittedName>
</protein>
<evidence type="ECO:0000313" key="2">
    <source>
        <dbReference type="Proteomes" id="UP000032027"/>
    </source>
</evidence>
<reference evidence="1 2" key="2">
    <citation type="journal article" date="2016" name="ISME J.">
        <title>Physiological and genomic characterization of two novel marine thaumarchaeal strains indicates niche differentiation.</title>
        <authorList>
            <person name="Bayer B."/>
            <person name="Vojvoda J."/>
            <person name="Offre P."/>
            <person name="Alves R.J."/>
            <person name="Elisabeth N.H."/>
            <person name="Garcia J.A."/>
            <person name="Volland J.M."/>
            <person name="Srivastava A."/>
            <person name="Schleper C."/>
            <person name="Herndl G.J."/>
        </authorList>
    </citation>
    <scope>NUCLEOTIDE SEQUENCE [LARGE SCALE GENOMIC DNA]</scope>
    <source>
        <strain evidence="1 2">D3C</strain>
    </source>
</reference>
<organism evidence="1 2">
    <name type="scientific">Nitrosopumilus piranensis</name>
    <dbReference type="NCBI Taxonomy" id="1582439"/>
    <lineage>
        <taxon>Archaea</taxon>
        <taxon>Nitrososphaerota</taxon>
        <taxon>Nitrososphaeria</taxon>
        <taxon>Nitrosopumilales</taxon>
        <taxon>Nitrosopumilaceae</taxon>
        <taxon>Nitrosopumilus</taxon>
    </lineage>
</organism>
<dbReference type="Proteomes" id="UP000032027">
    <property type="component" value="Chromosome"/>
</dbReference>
<dbReference type="PATRIC" id="fig|1582439.9.peg.1396"/>
<evidence type="ECO:0000313" key="1">
    <source>
        <dbReference type="EMBL" id="AJM92563.1"/>
    </source>
</evidence>
<reference evidence="2" key="1">
    <citation type="submission" date="2015-02" db="EMBL/GenBank/DDBJ databases">
        <title>Characterization of two novel Thaumarchaeota isolated from the Northern Adriatic Sea.</title>
        <authorList>
            <person name="Bayer B."/>
            <person name="Vojvoda J."/>
            <person name="Offre P."/>
            <person name="Srivastava A."/>
            <person name="Elisabeth N."/>
            <person name="Garcia J.A.L."/>
            <person name="Schleper C."/>
            <person name="Herndl G.J."/>
        </authorList>
    </citation>
    <scope>NUCLEOTIDE SEQUENCE [LARGE SCALE GENOMIC DNA]</scope>
    <source>
        <strain evidence="2">D3C</strain>
    </source>
</reference>
<gene>
    <name evidence="1" type="ORF">NPIRD3C_1351</name>
</gene>
<proteinExistence type="predicted"/>
<reference evidence="1 2" key="3">
    <citation type="journal article" date="2019" name="Int. J. Syst. Evol. Microbiol.">
        <title>Nitrosopumilus adriaticus sp. nov. and Nitrosopumilus piranensis sp. nov., two ammonia-oxidizing archaea from the Adriatic Sea and members of the class Nitrososphaeria.</title>
        <authorList>
            <person name="Bayer B."/>
            <person name="Vojvoda J."/>
            <person name="Reinthaler T."/>
            <person name="Reyes C."/>
            <person name="Pinto M."/>
            <person name="Herndl G.J."/>
        </authorList>
    </citation>
    <scope>NUCLEOTIDE SEQUENCE [LARGE SCALE GENOMIC DNA]</scope>
    <source>
        <strain evidence="1 2">D3C</strain>
    </source>
</reference>